<dbReference type="GO" id="GO:0031640">
    <property type="term" value="P:killing of cells of another organism"/>
    <property type="evidence" value="ECO:0007669"/>
    <property type="project" value="TreeGrafter"/>
</dbReference>
<dbReference type="Proteomes" id="UP000582182">
    <property type="component" value="Unassembled WGS sequence"/>
</dbReference>
<dbReference type="PANTHER" id="PTHR15541:SF2">
    <property type="entry name" value="GRANULYSIN"/>
    <property type="match status" value="1"/>
</dbReference>
<evidence type="ECO:0000313" key="3">
    <source>
        <dbReference type="EMBL" id="NXU57375.1"/>
    </source>
</evidence>
<dbReference type="GO" id="GO:0061844">
    <property type="term" value="P:antimicrobial humoral immune response mediated by antimicrobial peptide"/>
    <property type="evidence" value="ECO:0007669"/>
    <property type="project" value="TreeGrafter"/>
</dbReference>
<dbReference type="InterPro" id="IPR008139">
    <property type="entry name" value="SaposinB_dom"/>
</dbReference>
<gene>
    <name evidence="3" type="primary">Nkl</name>
    <name evidence="3" type="ORF">TURVEL_R05131</name>
</gene>
<proteinExistence type="predicted"/>
<feature type="non-terminal residue" evidence="3">
    <location>
        <position position="1"/>
    </location>
</feature>
<reference evidence="3 4" key="1">
    <citation type="submission" date="2019-09" db="EMBL/GenBank/DDBJ databases">
        <title>Bird 10,000 Genomes (B10K) Project - Family phase.</title>
        <authorList>
            <person name="Zhang G."/>
        </authorList>
    </citation>
    <scope>NUCLEOTIDE SEQUENCE [LARGE SCALE GENOMIC DNA]</scope>
    <source>
        <strain evidence="3">B10K-DU-029-46</strain>
    </source>
</reference>
<dbReference type="AlphaFoldDB" id="A0A7L3LSV7"/>
<sequence length="86" mass="9556">DTWPKPCSGKKCSFCIKILEQIKAMAGDDPDEEAVDTALGKVCQKLSKVRSACKRMVKKYWEKISEGLQNGEKPCTTCSTIRLCKA</sequence>
<dbReference type="PROSITE" id="PS50015">
    <property type="entry name" value="SAP_B"/>
    <property type="match status" value="1"/>
</dbReference>
<dbReference type="SMART" id="SM00741">
    <property type="entry name" value="SapB"/>
    <property type="match status" value="1"/>
</dbReference>
<evidence type="ECO:0000313" key="4">
    <source>
        <dbReference type="Proteomes" id="UP000582182"/>
    </source>
</evidence>
<dbReference type="PANTHER" id="PTHR15541">
    <property type="entry name" value="GRANULYSIN RELATED"/>
    <property type="match status" value="1"/>
</dbReference>
<dbReference type="OrthoDB" id="69496at2759"/>
<feature type="non-terminal residue" evidence="3">
    <location>
        <position position="86"/>
    </location>
</feature>
<dbReference type="GO" id="GO:0044194">
    <property type="term" value="C:cytolytic granule"/>
    <property type="evidence" value="ECO:0007669"/>
    <property type="project" value="TreeGrafter"/>
</dbReference>
<feature type="domain" description="Saposin B-type" evidence="2">
    <location>
        <begin position="8"/>
        <end position="86"/>
    </location>
</feature>
<organism evidence="3 4">
    <name type="scientific">Turnix velox</name>
    <name type="common">Little buttonquail</name>
    <dbReference type="NCBI Taxonomy" id="2529409"/>
    <lineage>
        <taxon>Eukaryota</taxon>
        <taxon>Metazoa</taxon>
        <taxon>Chordata</taxon>
        <taxon>Craniata</taxon>
        <taxon>Vertebrata</taxon>
        <taxon>Euteleostomi</taxon>
        <taxon>Archelosauria</taxon>
        <taxon>Archosauria</taxon>
        <taxon>Dinosauria</taxon>
        <taxon>Saurischia</taxon>
        <taxon>Theropoda</taxon>
        <taxon>Coelurosauria</taxon>
        <taxon>Aves</taxon>
        <taxon>Neognathae</taxon>
        <taxon>Neoaves</taxon>
        <taxon>Charadriiformes</taxon>
        <taxon>Turnicidae</taxon>
        <taxon>Turnix</taxon>
    </lineage>
</organism>
<dbReference type="GO" id="GO:0042742">
    <property type="term" value="P:defense response to bacterium"/>
    <property type="evidence" value="ECO:0007669"/>
    <property type="project" value="InterPro"/>
</dbReference>
<keyword evidence="1" id="KW-1015">Disulfide bond</keyword>
<keyword evidence="4" id="KW-1185">Reference proteome</keyword>
<dbReference type="InterPro" id="IPR011001">
    <property type="entry name" value="Saposin-like"/>
</dbReference>
<protein>
    <submittedName>
        <fullName evidence="3">NKL protein</fullName>
    </submittedName>
</protein>
<dbReference type="Gene3D" id="1.10.225.10">
    <property type="entry name" value="Saposin-like"/>
    <property type="match status" value="1"/>
</dbReference>
<dbReference type="SUPFAM" id="SSF47862">
    <property type="entry name" value="Saposin"/>
    <property type="match status" value="1"/>
</dbReference>
<dbReference type="EMBL" id="VZTY01029129">
    <property type="protein sequence ID" value="NXU57375.1"/>
    <property type="molecule type" value="Genomic_DNA"/>
</dbReference>
<evidence type="ECO:0000256" key="1">
    <source>
        <dbReference type="ARBA" id="ARBA00023157"/>
    </source>
</evidence>
<evidence type="ECO:0000259" key="2">
    <source>
        <dbReference type="PROSITE" id="PS50015"/>
    </source>
</evidence>
<accession>A0A7L3LSV7</accession>
<dbReference type="InterPro" id="IPR038847">
    <property type="entry name" value="Granulysin-like"/>
</dbReference>
<name>A0A7L3LSV7_9CHAR</name>
<comment type="caution">
    <text evidence="3">The sequence shown here is derived from an EMBL/GenBank/DDBJ whole genome shotgun (WGS) entry which is preliminary data.</text>
</comment>